<reference evidence="2" key="1">
    <citation type="journal article" date="2014" name="Int. J. Syst. Evol. Microbiol.">
        <title>Complete genome sequence of Corynebacterium casei LMG S-19264T (=DSM 44701T), isolated from a smear-ripened cheese.</title>
        <authorList>
            <consortium name="US DOE Joint Genome Institute (JGI-PGF)"/>
            <person name="Walter F."/>
            <person name="Albersmeier A."/>
            <person name="Kalinowski J."/>
            <person name="Ruckert C."/>
        </authorList>
    </citation>
    <scope>NUCLEOTIDE SEQUENCE</scope>
    <source>
        <strain evidence="2">CGMCC 1.15425</strain>
    </source>
</reference>
<keyword evidence="3" id="KW-1185">Reference proteome</keyword>
<dbReference type="AlphaFoldDB" id="A0A916QLV4"/>
<dbReference type="EMBL" id="BMIY01000017">
    <property type="protein sequence ID" value="GFZ84329.1"/>
    <property type="molecule type" value="Genomic_DNA"/>
</dbReference>
<evidence type="ECO:0000256" key="1">
    <source>
        <dbReference type="SAM" id="MobiDB-lite"/>
    </source>
</evidence>
<accession>A0A916QLV4</accession>
<gene>
    <name evidence="2" type="ORF">GCM10011403_29790</name>
</gene>
<comment type="caution">
    <text evidence="2">The sequence shown here is derived from an EMBL/GenBank/DDBJ whole genome shotgun (WGS) entry which is preliminary data.</text>
</comment>
<feature type="compositionally biased region" description="Basic and acidic residues" evidence="1">
    <location>
        <begin position="71"/>
        <end position="82"/>
    </location>
</feature>
<dbReference type="OrthoDB" id="8778941at2"/>
<organism evidence="2 3">
    <name type="scientific">Pseudohongiella nitratireducens</name>
    <dbReference type="NCBI Taxonomy" id="1768907"/>
    <lineage>
        <taxon>Bacteria</taxon>
        <taxon>Pseudomonadati</taxon>
        <taxon>Pseudomonadota</taxon>
        <taxon>Gammaproteobacteria</taxon>
        <taxon>Pseudomonadales</taxon>
        <taxon>Pseudohongiellaceae</taxon>
        <taxon>Pseudohongiella</taxon>
    </lineage>
</organism>
<evidence type="ECO:0000313" key="3">
    <source>
        <dbReference type="Proteomes" id="UP000627715"/>
    </source>
</evidence>
<dbReference type="Proteomes" id="UP000627715">
    <property type="component" value="Unassembled WGS sequence"/>
</dbReference>
<sequence>MSLVVEAKQTAEQRFRAAFDRLKQGNPEILARTATVSQNNVAKEANCDPSALRKSRFPSLVAEIQHYVEMHKGEAPDSERQQMLKRRRSNRKTKDLINDLRRQRDVAAGLLLEANTLIVDLNEQLADANKKLNEYKPTTTTINSDKFR</sequence>
<feature type="region of interest" description="Disordered" evidence="1">
    <location>
        <begin position="71"/>
        <end position="95"/>
    </location>
</feature>
<dbReference type="RefSeq" id="WP_068810223.1">
    <property type="nucleotide sequence ID" value="NZ_BMIY01000017.1"/>
</dbReference>
<proteinExistence type="predicted"/>
<evidence type="ECO:0000313" key="2">
    <source>
        <dbReference type="EMBL" id="GFZ84329.1"/>
    </source>
</evidence>
<protein>
    <submittedName>
        <fullName evidence="2">Uncharacterized protein</fullName>
    </submittedName>
</protein>
<reference evidence="2" key="2">
    <citation type="submission" date="2020-09" db="EMBL/GenBank/DDBJ databases">
        <authorList>
            <person name="Sun Q."/>
            <person name="Zhou Y."/>
        </authorList>
    </citation>
    <scope>NUCLEOTIDE SEQUENCE</scope>
    <source>
        <strain evidence="2">CGMCC 1.15425</strain>
    </source>
</reference>
<name>A0A916QLV4_9GAMM</name>